<dbReference type="SMART" id="SM00343">
    <property type="entry name" value="ZnF_C2HC"/>
    <property type="match status" value="1"/>
</dbReference>
<dbReference type="Gene3D" id="4.10.60.10">
    <property type="entry name" value="Zinc finger, CCHC-type"/>
    <property type="match status" value="1"/>
</dbReference>
<dbReference type="InterPro" id="IPR021109">
    <property type="entry name" value="Peptidase_aspartic_dom_sf"/>
</dbReference>
<feature type="transmembrane region" description="Helical" evidence="2">
    <location>
        <begin position="45"/>
        <end position="65"/>
    </location>
</feature>
<dbReference type="GO" id="GO:0008270">
    <property type="term" value="F:zinc ion binding"/>
    <property type="evidence" value="ECO:0007669"/>
    <property type="project" value="UniProtKB-KW"/>
</dbReference>
<evidence type="ECO:0000313" key="4">
    <source>
        <dbReference type="EMBL" id="CAE1278202.1"/>
    </source>
</evidence>
<keyword evidence="2" id="KW-0472">Membrane</keyword>
<comment type="caution">
    <text evidence="4">The sequence shown here is derived from an EMBL/GenBank/DDBJ whole genome shotgun (WGS) entry which is preliminary data.</text>
</comment>
<dbReference type="GO" id="GO:0003676">
    <property type="term" value="F:nucleic acid binding"/>
    <property type="evidence" value="ECO:0007669"/>
    <property type="project" value="InterPro"/>
</dbReference>
<keyword evidence="1" id="KW-0862">Zinc</keyword>
<feature type="domain" description="CCHC-type" evidence="3">
    <location>
        <begin position="105"/>
        <end position="119"/>
    </location>
</feature>
<dbReference type="PROSITE" id="PS50158">
    <property type="entry name" value="ZF_CCHC"/>
    <property type="match status" value="1"/>
</dbReference>
<dbReference type="Proteomes" id="UP000597762">
    <property type="component" value="Unassembled WGS sequence"/>
</dbReference>
<dbReference type="InterPro" id="IPR036875">
    <property type="entry name" value="Znf_CCHC_sf"/>
</dbReference>
<dbReference type="Pfam" id="PF00098">
    <property type="entry name" value="zf-CCHC"/>
    <property type="match status" value="1"/>
</dbReference>
<sequence>MVSESVFSHSLSLSFNHRATYSYSYCFLHHFHSYLASVIPNASLFISYSVVFSSLFLPLVYYLLLTRFFHASDPYCINISLSGLISLSVPETQRRGSRRNRARLRCYRCKELGHVAQDCSGKRVRGQGAVATLAPSRSVNAALSVVNVYVEGKRCSALVDTGCSRSIVSADRCVTWNSQQIEIRTIDGVSRACCGVGTVSCQSRRLGGTSKARRVRPATWD</sequence>
<dbReference type="SUPFAM" id="SSF50630">
    <property type="entry name" value="Acid proteases"/>
    <property type="match status" value="1"/>
</dbReference>
<gene>
    <name evidence="4" type="ORF">SPHA_41134</name>
</gene>
<keyword evidence="5" id="KW-1185">Reference proteome</keyword>
<name>A0A812CWF2_ACAPH</name>
<dbReference type="SUPFAM" id="SSF57756">
    <property type="entry name" value="Retrovirus zinc finger-like domains"/>
    <property type="match status" value="1"/>
</dbReference>
<evidence type="ECO:0000256" key="1">
    <source>
        <dbReference type="PROSITE-ProRule" id="PRU00047"/>
    </source>
</evidence>
<protein>
    <recommendedName>
        <fullName evidence="3">CCHC-type domain-containing protein</fullName>
    </recommendedName>
</protein>
<evidence type="ECO:0000259" key="3">
    <source>
        <dbReference type="PROSITE" id="PS50158"/>
    </source>
</evidence>
<dbReference type="InterPro" id="IPR001878">
    <property type="entry name" value="Znf_CCHC"/>
</dbReference>
<keyword evidence="1" id="KW-0479">Metal-binding</keyword>
<evidence type="ECO:0000256" key="2">
    <source>
        <dbReference type="SAM" id="Phobius"/>
    </source>
</evidence>
<organism evidence="4 5">
    <name type="scientific">Acanthosepion pharaonis</name>
    <name type="common">Pharaoh cuttlefish</name>
    <name type="synonym">Sepia pharaonis</name>
    <dbReference type="NCBI Taxonomy" id="158019"/>
    <lineage>
        <taxon>Eukaryota</taxon>
        <taxon>Metazoa</taxon>
        <taxon>Spiralia</taxon>
        <taxon>Lophotrochozoa</taxon>
        <taxon>Mollusca</taxon>
        <taxon>Cephalopoda</taxon>
        <taxon>Coleoidea</taxon>
        <taxon>Decapodiformes</taxon>
        <taxon>Sepiida</taxon>
        <taxon>Sepiina</taxon>
        <taxon>Sepiidae</taxon>
        <taxon>Acanthosepion</taxon>
    </lineage>
</organism>
<reference evidence="4" key="1">
    <citation type="submission" date="2021-01" db="EMBL/GenBank/DDBJ databases">
        <authorList>
            <person name="Li R."/>
            <person name="Bekaert M."/>
        </authorList>
    </citation>
    <scope>NUCLEOTIDE SEQUENCE</scope>
    <source>
        <strain evidence="4">Farmed</strain>
    </source>
</reference>
<dbReference type="OrthoDB" id="5918705at2759"/>
<keyword evidence="2" id="KW-1133">Transmembrane helix</keyword>
<keyword evidence="2" id="KW-0812">Transmembrane</keyword>
<proteinExistence type="predicted"/>
<dbReference type="EMBL" id="CAHIKZ030001968">
    <property type="protein sequence ID" value="CAE1278202.1"/>
    <property type="molecule type" value="Genomic_DNA"/>
</dbReference>
<accession>A0A812CWF2</accession>
<keyword evidence="1" id="KW-0863">Zinc-finger</keyword>
<dbReference type="AlphaFoldDB" id="A0A812CWF2"/>
<dbReference type="Gene3D" id="2.40.70.10">
    <property type="entry name" value="Acid Proteases"/>
    <property type="match status" value="1"/>
</dbReference>
<evidence type="ECO:0000313" key="5">
    <source>
        <dbReference type="Proteomes" id="UP000597762"/>
    </source>
</evidence>